<dbReference type="GO" id="GO:0005524">
    <property type="term" value="F:ATP binding"/>
    <property type="evidence" value="ECO:0007669"/>
    <property type="project" value="UniProtKB-KW"/>
</dbReference>
<keyword evidence="10 23" id="KW-0436">Ligase</keyword>
<dbReference type="Pfam" id="PF02875">
    <property type="entry name" value="Mur_ligase_C"/>
    <property type="match status" value="1"/>
</dbReference>
<dbReference type="NCBIfam" id="TIGR01499">
    <property type="entry name" value="folC"/>
    <property type="match status" value="1"/>
</dbReference>
<dbReference type="InterPro" id="IPR001645">
    <property type="entry name" value="Folylpolyglutamate_synth"/>
</dbReference>
<evidence type="ECO:0000256" key="10">
    <source>
        <dbReference type="ARBA" id="ARBA00022598"/>
    </source>
</evidence>
<evidence type="ECO:0000256" key="8">
    <source>
        <dbReference type="ARBA" id="ARBA00013025"/>
    </source>
</evidence>
<dbReference type="RefSeq" id="WP_144570355.1">
    <property type="nucleotide sequence ID" value="NZ_VLKG01000002.1"/>
</dbReference>
<comment type="cofactor">
    <cofactor evidence="1">
        <name>Mg(2+)</name>
        <dbReference type="ChEBI" id="CHEBI:18420"/>
    </cofactor>
</comment>
<evidence type="ECO:0000256" key="3">
    <source>
        <dbReference type="ARBA" id="ARBA00004799"/>
    </source>
</evidence>
<evidence type="ECO:0000256" key="16">
    <source>
        <dbReference type="ARBA" id="ARBA00030048"/>
    </source>
</evidence>
<evidence type="ECO:0000256" key="15">
    <source>
        <dbReference type="ARBA" id="ARBA00022909"/>
    </source>
</evidence>
<dbReference type="InterPro" id="IPR036615">
    <property type="entry name" value="Mur_ligase_C_dom_sf"/>
</dbReference>
<evidence type="ECO:0000256" key="19">
    <source>
        <dbReference type="ARBA" id="ARBA00047493"/>
    </source>
</evidence>
<comment type="similarity">
    <text evidence="5 23">Belongs to the folylpolyglutamate synthase family.</text>
</comment>
<dbReference type="NCBIfam" id="NF008101">
    <property type="entry name" value="PRK10846.1"/>
    <property type="match status" value="1"/>
</dbReference>
<accession>A0A562J031</accession>
<comment type="function">
    <text evidence="2">Functions in two distinct reactions of the de novo folate biosynthetic pathway. Catalyzes the addition of a glutamate residue to dihydropteroate (7,8-dihydropteroate or H2Pte) to form dihydrofolate (7,8-dihydrofolate monoglutamate or H2Pte-Glu). Also catalyzes successive additions of L-glutamate to tetrahydrofolate or 10-formyltetrahydrofolate or 5,10-methylenetetrahydrofolate, leading to folylpolyglutamate derivatives.</text>
</comment>
<dbReference type="InterPro" id="IPR004101">
    <property type="entry name" value="Mur_ligase_C"/>
</dbReference>
<dbReference type="EMBL" id="VLKG01000002">
    <property type="protein sequence ID" value="TWH76558.1"/>
    <property type="molecule type" value="Genomic_DNA"/>
</dbReference>
<dbReference type="GO" id="GO:0004326">
    <property type="term" value="F:tetrahydrofolylpolyglutamate synthase activity"/>
    <property type="evidence" value="ECO:0007669"/>
    <property type="project" value="UniProtKB-EC"/>
</dbReference>
<dbReference type="GO" id="GO:0046872">
    <property type="term" value="F:metal ion binding"/>
    <property type="evidence" value="ECO:0007669"/>
    <property type="project" value="UniProtKB-KW"/>
</dbReference>
<dbReference type="UniPathway" id="UPA00077">
    <property type="reaction ID" value="UER00157"/>
</dbReference>
<protein>
    <recommendedName>
        <fullName evidence="9">Dihydrofolate synthase/folylpolyglutamate synthase</fullName>
        <ecNumber evidence="7">6.3.2.12</ecNumber>
        <ecNumber evidence="8">6.3.2.17</ecNumber>
    </recommendedName>
    <alternativeName>
        <fullName evidence="18">Folylpoly-gamma-glutamate synthetase-dihydrofolate synthetase</fullName>
    </alternativeName>
    <alternativeName>
        <fullName evidence="16">Folylpolyglutamate synthetase</fullName>
    </alternativeName>
    <alternativeName>
        <fullName evidence="17">Tetrahydrofolylpolyglutamate synthase</fullName>
    </alternativeName>
</protein>
<evidence type="ECO:0000256" key="14">
    <source>
        <dbReference type="ARBA" id="ARBA00022842"/>
    </source>
</evidence>
<dbReference type="SUPFAM" id="SSF53623">
    <property type="entry name" value="MurD-like peptide ligases, catalytic domain"/>
    <property type="match status" value="1"/>
</dbReference>
<evidence type="ECO:0000256" key="18">
    <source>
        <dbReference type="ARBA" id="ARBA00032510"/>
    </source>
</evidence>
<comment type="catalytic activity">
    <reaction evidence="19">
        <text>(6S)-5,6,7,8-tetrahydrofolyl-(gamma-L-Glu)(n) + L-glutamate + ATP = (6S)-5,6,7,8-tetrahydrofolyl-(gamma-L-Glu)(n+1) + ADP + phosphate + H(+)</text>
        <dbReference type="Rhea" id="RHEA:10580"/>
        <dbReference type="Rhea" id="RHEA-COMP:14738"/>
        <dbReference type="Rhea" id="RHEA-COMP:14740"/>
        <dbReference type="ChEBI" id="CHEBI:15378"/>
        <dbReference type="ChEBI" id="CHEBI:29985"/>
        <dbReference type="ChEBI" id="CHEBI:30616"/>
        <dbReference type="ChEBI" id="CHEBI:43474"/>
        <dbReference type="ChEBI" id="CHEBI:141005"/>
        <dbReference type="ChEBI" id="CHEBI:456216"/>
        <dbReference type="EC" id="6.3.2.17"/>
    </reaction>
</comment>
<keyword evidence="15" id="KW-0289">Folate biosynthesis</keyword>
<gene>
    <name evidence="26" type="ORF">LX59_00598</name>
</gene>
<organism evidence="26 27">
    <name type="scientific">Azomonas agilis</name>
    <dbReference type="NCBI Taxonomy" id="116849"/>
    <lineage>
        <taxon>Bacteria</taxon>
        <taxon>Pseudomonadati</taxon>
        <taxon>Pseudomonadota</taxon>
        <taxon>Gammaproteobacteria</taxon>
        <taxon>Pseudomonadales</taxon>
        <taxon>Pseudomonadaceae</taxon>
        <taxon>Azomonas</taxon>
    </lineage>
</organism>
<dbReference type="PANTHER" id="PTHR11136:SF0">
    <property type="entry name" value="DIHYDROFOLATE SYNTHETASE-RELATED"/>
    <property type="match status" value="1"/>
</dbReference>
<evidence type="ECO:0000256" key="2">
    <source>
        <dbReference type="ARBA" id="ARBA00002714"/>
    </source>
</evidence>
<dbReference type="AlphaFoldDB" id="A0A562J031"/>
<sequence>MSRASLNDWLSYLEQLHPQAIDLGLDRVRWVAERLGIQRPAPRVITVTGTNGKGSTCAFLSQLLQAQGWRVGVYSSPHLLRYNERVCINGQMVTDAALCQAFEQIEQARGDTSLTYFEFGTLAALLIFQAADLGAVILEVGLGGRLDAVNLVDPDVAVVTSIGLDHTEWLGNTRESVAQEKAGIFRPGIPVVCGDPNPPATLLAAALELNAPIWIRGQDYGLERAQQSWLWWGTNLQGSALAYLDLPALSLPLENAACALQALALIPGVVWPEHPEPALKATQITGRLDRRVIGYQGRNLSLMLDVGHNPHAALYLSQQLSALPSGGQRYALFGLLQDKDLEAVLQPLLPLIDHWAVVALDTARTRSADELYQALHEKGASVCAYASIQHALKGLLPVLESADELLVFGSFYAVADALKELDSIAQEHLDDMAG</sequence>
<evidence type="ECO:0000256" key="7">
    <source>
        <dbReference type="ARBA" id="ARBA00013023"/>
    </source>
</evidence>
<dbReference type="OrthoDB" id="9809356at2"/>
<dbReference type="PANTHER" id="PTHR11136">
    <property type="entry name" value="FOLYLPOLYGLUTAMATE SYNTHASE-RELATED"/>
    <property type="match status" value="1"/>
</dbReference>
<evidence type="ECO:0000259" key="24">
    <source>
        <dbReference type="Pfam" id="PF02875"/>
    </source>
</evidence>
<evidence type="ECO:0000256" key="9">
    <source>
        <dbReference type="ARBA" id="ARBA00019357"/>
    </source>
</evidence>
<comment type="subunit">
    <text evidence="6">Monomer.</text>
</comment>
<evidence type="ECO:0000256" key="21">
    <source>
        <dbReference type="ARBA" id="ARBA00049035"/>
    </source>
</evidence>
<dbReference type="Proteomes" id="UP000319627">
    <property type="component" value="Unassembled WGS sequence"/>
</dbReference>
<dbReference type="Pfam" id="PF08245">
    <property type="entry name" value="Mur_ligase_M"/>
    <property type="match status" value="1"/>
</dbReference>
<evidence type="ECO:0000256" key="23">
    <source>
        <dbReference type="PIRNR" id="PIRNR001563"/>
    </source>
</evidence>
<reference evidence="26 27" key="1">
    <citation type="submission" date="2019-07" db="EMBL/GenBank/DDBJ databases">
        <title>Genomic Encyclopedia of Type Strains, Phase I: the one thousand microbial genomes (KMG-I) project.</title>
        <authorList>
            <person name="Kyrpides N."/>
        </authorList>
    </citation>
    <scope>NUCLEOTIDE SEQUENCE [LARGE SCALE GENOMIC DNA]</scope>
    <source>
        <strain evidence="26 27">DSM 375</strain>
    </source>
</reference>
<evidence type="ECO:0000259" key="25">
    <source>
        <dbReference type="Pfam" id="PF08245"/>
    </source>
</evidence>
<keyword evidence="13 23" id="KW-0067">ATP-binding</keyword>
<dbReference type="GO" id="GO:0008841">
    <property type="term" value="F:dihydrofolate synthase activity"/>
    <property type="evidence" value="ECO:0007669"/>
    <property type="project" value="UniProtKB-EC"/>
</dbReference>
<keyword evidence="11" id="KW-0479">Metal-binding</keyword>
<dbReference type="InterPro" id="IPR036565">
    <property type="entry name" value="Mur-like_cat_sf"/>
</dbReference>
<evidence type="ECO:0000256" key="20">
    <source>
        <dbReference type="ARBA" id="ARBA00047808"/>
    </source>
</evidence>
<evidence type="ECO:0000256" key="13">
    <source>
        <dbReference type="ARBA" id="ARBA00022840"/>
    </source>
</evidence>
<dbReference type="PIRSF" id="PIRSF001563">
    <property type="entry name" value="Folylpolyglu_synth"/>
    <property type="match status" value="1"/>
</dbReference>
<dbReference type="InterPro" id="IPR013221">
    <property type="entry name" value="Mur_ligase_cen"/>
</dbReference>
<dbReference type="Gene3D" id="3.90.190.20">
    <property type="entry name" value="Mur ligase, C-terminal domain"/>
    <property type="match status" value="1"/>
</dbReference>
<evidence type="ECO:0000256" key="4">
    <source>
        <dbReference type="ARBA" id="ARBA00005150"/>
    </source>
</evidence>
<keyword evidence="12 23" id="KW-0547">Nucleotide-binding</keyword>
<dbReference type="FunFam" id="3.40.1190.10:FF:000004">
    <property type="entry name" value="Dihydrofolate synthase/folylpolyglutamate synthase"/>
    <property type="match status" value="1"/>
</dbReference>
<proteinExistence type="inferred from homology"/>
<feature type="domain" description="Mur ligase C-terminal" evidence="24">
    <location>
        <begin position="296"/>
        <end position="411"/>
    </location>
</feature>
<comment type="catalytic activity">
    <reaction evidence="21">
        <text>(6R)-5,10-methylenetetrahydrofolyl-(gamma-L-Glu)(n) + L-glutamate + ATP = (6R)-5,10-methylenetetrahydrofolyl-(gamma-L-Glu)(n+1) + ADP + phosphate + H(+)</text>
        <dbReference type="Rhea" id="RHEA:51912"/>
        <dbReference type="Rhea" id="RHEA-COMP:13257"/>
        <dbReference type="Rhea" id="RHEA-COMP:13258"/>
        <dbReference type="ChEBI" id="CHEBI:15378"/>
        <dbReference type="ChEBI" id="CHEBI:29985"/>
        <dbReference type="ChEBI" id="CHEBI:30616"/>
        <dbReference type="ChEBI" id="CHEBI:43474"/>
        <dbReference type="ChEBI" id="CHEBI:136572"/>
        <dbReference type="ChEBI" id="CHEBI:456216"/>
        <dbReference type="EC" id="6.3.2.17"/>
    </reaction>
</comment>
<evidence type="ECO:0000313" key="26">
    <source>
        <dbReference type="EMBL" id="TWH76558.1"/>
    </source>
</evidence>
<name>A0A562J031_9GAMM</name>
<dbReference type="EC" id="6.3.2.17" evidence="8"/>
<dbReference type="Gene3D" id="3.40.1190.10">
    <property type="entry name" value="Mur-like, catalytic domain"/>
    <property type="match status" value="1"/>
</dbReference>
<evidence type="ECO:0000313" key="27">
    <source>
        <dbReference type="Proteomes" id="UP000319627"/>
    </source>
</evidence>
<dbReference type="GO" id="GO:0046656">
    <property type="term" value="P:folic acid biosynthetic process"/>
    <property type="evidence" value="ECO:0007669"/>
    <property type="project" value="UniProtKB-KW"/>
</dbReference>
<dbReference type="SUPFAM" id="SSF53244">
    <property type="entry name" value="MurD-like peptide ligases, peptide-binding domain"/>
    <property type="match status" value="1"/>
</dbReference>
<dbReference type="GO" id="GO:0005737">
    <property type="term" value="C:cytoplasm"/>
    <property type="evidence" value="ECO:0007669"/>
    <property type="project" value="TreeGrafter"/>
</dbReference>
<evidence type="ECO:0000256" key="1">
    <source>
        <dbReference type="ARBA" id="ARBA00001946"/>
    </source>
</evidence>
<dbReference type="EC" id="6.3.2.12" evidence="7"/>
<feature type="domain" description="Mur ligase central" evidence="25">
    <location>
        <begin position="47"/>
        <end position="186"/>
    </location>
</feature>
<comment type="catalytic activity">
    <reaction evidence="20">
        <text>10-formyltetrahydrofolyl-(gamma-L-Glu)(n) + L-glutamate + ATP = 10-formyltetrahydrofolyl-(gamma-L-Glu)(n+1) + ADP + phosphate + H(+)</text>
        <dbReference type="Rhea" id="RHEA:51904"/>
        <dbReference type="Rhea" id="RHEA-COMP:13088"/>
        <dbReference type="Rhea" id="RHEA-COMP:14300"/>
        <dbReference type="ChEBI" id="CHEBI:15378"/>
        <dbReference type="ChEBI" id="CHEBI:29985"/>
        <dbReference type="ChEBI" id="CHEBI:30616"/>
        <dbReference type="ChEBI" id="CHEBI:43474"/>
        <dbReference type="ChEBI" id="CHEBI:134413"/>
        <dbReference type="ChEBI" id="CHEBI:456216"/>
        <dbReference type="EC" id="6.3.2.17"/>
    </reaction>
</comment>
<evidence type="ECO:0000256" key="12">
    <source>
        <dbReference type="ARBA" id="ARBA00022741"/>
    </source>
</evidence>
<keyword evidence="27" id="KW-1185">Reference proteome</keyword>
<evidence type="ECO:0000256" key="17">
    <source>
        <dbReference type="ARBA" id="ARBA00030592"/>
    </source>
</evidence>
<evidence type="ECO:0000256" key="6">
    <source>
        <dbReference type="ARBA" id="ARBA00011245"/>
    </source>
</evidence>
<comment type="pathway">
    <text evidence="4">Cofactor biosynthesis; tetrahydrofolylpolyglutamate biosynthesis.</text>
</comment>
<dbReference type="GO" id="GO:0046654">
    <property type="term" value="P:tetrahydrofolate biosynthetic process"/>
    <property type="evidence" value="ECO:0007669"/>
    <property type="project" value="UniProtKB-UniPathway"/>
</dbReference>
<comment type="catalytic activity">
    <reaction evidence="22">
        <text>7,8-dihydropteroate + L-glutamate + ATP = 7,8-dihydrofolate + ADP + phosphate + H(+)</text>
        <dbReference type="Rhea" id="RHEA:23584"/>
        <dbReference type="ChEBI" id="CHEBI:15378"/>
        <dbReference type="ChEBI" id="CHEBI:17839"/>
        <dbReference type="ChEBI" id="CHEBI:29985"/>
        <dbReference type="ChEBI" id="CHEBI:30616"/>
        <dbReference type="ChEBI" id="CHEBI:43474"/>
        <dbReference type="ChEBI" id="CHEBI:57451"/>
        <dbReference type="ChEBI" id="CHEBI:456216"/>
        <dbReference type="EC" id="6.3.2.12"/>
    </reaction>
</comment>
<comment type="caution">
    <text evidence="26">The sequence shown here is derived from an EMBL/GenBank/DDBJ whole genome shotgun (WGS) entry which is preliminary data.</text>
</comment>
<evidence type="ECO:0000256" key="11">
    <source>
        <dbReference type="ARBA" id="ARBA00022723"/>
    </source>
</evidence>
<comment type="pathway">
    <text evidence="3">Cofactor biosynthesis; tetrahydrofolate biosynthesis; 7,8-dihydrofolate from 2-amino-4-hydroxy-6-hydroxymethyl-7,8-dihydropteridine diphosphate and 4-aminobenzoate: step 2/2.</text>
</comment>
<dbReference type="InterPro" id="IPR018109">
    <property type="entry name" value="Folylpolyglutamate_synth_CS"/>
</dbReference>
<dbReference type="PROSITE" id="PS01011">
    <property type="entry name" value="FOLYLPOLYGLU_SYNT_1"/>
    <property type="match status" value="1"/>
</dbReference>
<evidence type="ECO:0000256" key="22">
    <source>
        <dbReference type="ARBA" id="ARBA00049161"/>
    </source>
</evidence>
<evidence type="ECO:0000256" key="5">
    <source>
        <dbReference type="ARBA" id="ARBA00008276"/>
    </source>
</evidence>
<keyword evidence="14" id="KW-0460">Magnesium</keyword>